<sequence>MIREIVKIDEDLCDGCGLCIPNCHEGALQIIDGKARLISELMCDGLGACLGHCPQGAIEIEKREAEEYDEVTVIKQMIPKGQNLLIAHLKHLKDHGETGFLQEAVRYLKANEDELPVDVSAIISEVHNSKPEGQKESGCASGGCPGSAPVSFERPAFVMAPQAAAAPAGQSELQQWPVQMHLINPAAGYFMGADLLVAADCAAFAHGSFHDTFIKGKKLVIACPKLDQGKEIYVEKLVRLIDESKVNTITVVIMEVPCCGGLSQLVQIAIDRASRKVPVKEIVVGIRGDVLAEDWV</sequence>
<feature type="domain" description="4Fe-4S ferredoxin-type" evidence="1">
    <location>
        <begin position="4"/>
        <end position="33"/>
    </location>
</feature>
<dbReference type="OrthoDB" id="9795268at2"/>
<dbReference type="Gene3D" id="3.30.70.20">
    <property type="match status" value="1"/>
</dbReference>
<evidence type="ECO:0000259" key="1">
    <source>
        <dbReference type="PROSITE" id="PS51379"/>
    </source>
</evidence>
<dbReference type="Proteomes" id="UP000036958">
    <property type="component" value="Unassembled WGS sequence"/>
</dbReference>
<name>A0A0L8V9L8_9BACT</name>
<keyword evidence="3" id="KW-1185">Reference proteome</keyword>
<proteinExistence type="predicted"/>
<dbReference type="AlphaFoldDB" id="A0A0L8V9L8"/>
<evidence type="ECO:0000313" key="3">
    <source>
        <dbReference type="Proteomes" id="UP000036958"/>
    </source>
</evidence>
<comment type="caution">
    <text evidence="2">The sequence shown here is derived from an EMBL/GenBank/DDBJ whole genome shotgun (WGS) entry which is preliminary data.</text>
</comment>
<reference evidence="3" key="1">
    <citation type="submission" date="2015-07" db="EMBL/GenBank/DDBJ databases">
        <title>Genome sequencing of Sunxiuqinia dokdonensis strain SK.</title>
        <authorList>
            <person name="Ahn S."/>
            <person name="Kim B.-C."/>
        </authorList>
    </citation>
    <scope>NUCLEOTIDE SEQUENCE [LARGE SCALE GENOMIC DNA]</scope>
    <source>
        <strain evidence="3">SK</strain>
    </source>
</reference>
<dbReference type="RefSeq" id="WP_053183184.1">
    <property type="nucleotide sequence ID" value="NZ_LGIA01000149.1"/>
</dbReference>
<organism evidence="2 3">
    <name type="scientific">Sunxiuqinia dokdonensis</name>
    <dbReference type="NCBI Taxonomy" id="1409788"/>
    <lineage>
        <taxon>Bacteria</taxon>
        <taxon>Pseudomonadati</taxon>
        <taxon>Bacteroidota</taxon>
        <taxon>Bacteroidia</taxon>
        <taxon>Marinilabiliales</taxon>
        <taxon>Prolixibacteraceae</taxon>
        <taxon>Sunxiuqinia</taxon>
    </lineage>
</organism>
<dbReference type="STRING" id="1409788.NC99_21980"/>
<dbReference type="EMBL" id="LGIA01000149">
    <property type="protein sequence ID" value="KOH45073.1"/>
    <property type="molecule type" value="Genomic_DNA"/>
</dbReference>
<dbReference type="PROSITE" id="PS51379">
    <property type="entry name" value="4FE4S_FER_2"/>
    <property type="match status" value="2"/>
</dbReference>
<gene>
    <name evidence="2" type="ORF">NC99_21980</name>
</gene>
<dbReference type="PANTHER" id="PTHR42895:SF1">
    <property type="entry name" value="IRON-SULFUR CLUSTER PROTEIN"/>
    <property type="match status" value="1"/>
</dbReference>
<dbReference type="PANTHER" id="PTHR42895">
    <property type="entry name" value="IRON-SULFUR CLUSTER-BINDING PROTEIN-RELATED"/>
    <property type="match status" value="1"/>
</dbReference>
<dbReference type="Pfam" id="PF12837">
    <property type="entry name" value="Fer4_6"/>
    <property type="match status" value="1"/>
</dbReference>
<accession>A0A0L8V9L8</accession>
<dbReference type="SUPFAM" id="SSF54862">
    <property type="entry name" value="4Fe-4S ferredoxins"/>
    <property type="match status" value="1"/>
</dbReference>
<protein>
    <submittedName>
        <fullName evidence="2">4Fe-4S ferredoxin</fullName>
    </submittedName>
</protein>
<dbReference type="PATRIC" id="fig|1409788.3.peg.2266"/>
<dbReference type="InterPro" id="IPR052911">
    <property type="entry name" value="Corrinoid_activation_enz"/>
</dbReference>
<evidence type="ECO:0000313" key="2">
    <source>
        <dbReference type="EMBL" id="KOH45073.1"/>
    </source>
</evidence>
<dbReference type="InterPro" id="IPR017896">
    <property type="entry name" value="4Fe4S_Fe-S-bd"/>
</dbReference>
<feature type="domain" description="4Fe-4S ferredoxin-type" evidence="1">
    <location>
        <begin position="34"/>
        <end position="63"/>
    </location>
</feature>